<evidence type="ECO:0000313" key="2">
    <source>
        <dbReference type="EMBL" id="MFC1403067.1"/>
    </source>
</evidence>
<dbReference type="InterPro" id="IPR000182">
    <property type="entry name" value="GNAT_dom"/>
</dbReference>
<keyword evidence="2" id="KW-0012">Acyltransferase</keyword>
<accession>A0ABV6UNP8</accession>
<feature type="domain" description="N-acetyltransferase" evidence="1">
    <location>
        <begin position="189"/>
        <end position="290"/>
    </location>
</feature>
<dbReference type="Pfam" id="PF00583">
    <property type="entry name" value="Acetyltransf_1"/>
    <property type="match status" value="1"/>
</dbReference>
<sequence>MGSVLFTPFDPARATEAEYRAGYDLLMANHAAEWSEIQPPTSFESYTARLRVMGEGAEPEISLEENTHLATVEVIVHPDRRREGIGTEFLKVMLAEARAAGRSSVLGPFVRYGHAGESWTSRLGFKPGPSSLLQQLDLASVDRSLWQVPTPAGYHLVAWSGPAPEDIVAAYARARQAMKDSVTDGLSWEAPDWTPERVRMEEEHVLAESAEQHAVVAVHDTSGEVVAVTLMYIRKSQPAKGFQMDTAVVREHRGHGLGRVVKAAMLRRLAIERPELEAIATQTADAVNMARINREVGYRDLFSQAYVEARISDIEAAMVRNAQRG</sequence>
<keyword evidence="2" id="KW-0808">Transferase</keyword>
<dbReference type="SUPFAM" id="SSF55729">
    <property type="entry name" value="Acyl-CoA N-acyltransferases (Nat)"/>
    <property type="match status" value="1"/>
</dbReference>
<proteinExistence type="predicted"/>
<organism evidence="2 3">
    <name type="scientific">Streptacidiphilus cavernicola</name>
    <dbReference type="NCBI Taxonomy" id="3342716"/>
    <lineage>
        <taxon>Bacteria</taxon>
        <taxon>Bacillati</taxon>
        <taxon>Actinomycetota</taxon>
        <taxon>Actinomycetes</taxon>
        <taxon>Kitasatosporales</taxon>
        <taxon>Streptomycetaceae</taxon>
        <taxon>Streptacidiphilus</taxon>
    </lineage>
</organism>
<dbReference type="GO" id="GO:0016746">
    <property type="term" value="F:acyltransferase activity"/>
    <property type="evidence" value="ECO:0007669"/>
    <property type="project" value="UniProtKB-KW"/>
</dbReference>
<evidence type="ECO:0000259" key="1">
    <source>
        <dbReference type="Pfam" id="PF00583"/>
    </source>
</evidence>
<gene>
    <name evidence="2" type="ORF">ACEZDJ_17390</name>
</gene>
<comment type="caution">
    <text evidence="2">The sequence shown here is derived from an EMBL/GenBank/DDBJ whole genome shotgun (WGS) entry which is preliminary data.</text>
</comment>
<evidence type="ECO:0000313" key="3">
    <source>
        <dbReference type="Proteomes" id="UP001592528"/>
    </source>
</evidence>
<dbReference type="Proteomes" id="UP001592528">
    <property type="component" value="Unassembled WGS sequence"/>
</dbReference>
<dbReference type="InterPro" id="IPR016181">
    <property type="entry name" value="Acyl_CoA_acyltransferase"/>
</dbReference>
<dbReference type="CDD" id="cd04301">
    <property type="entry name" value="NAT_SF"/>
    <property type="match status" value="1"/>
</dbReference>
<dbReference type="RefSeq" id="WP_157623561.1">
    <property type="nucleotide sequence ID" value="NZ_JBHEZZ010000008.1"/>
</dbReference>
<reference evidence="2 3" key="1">
    <citation type="submission" date="2024-09" db="EMBL/GenBank/DDBJ databases">
        <authorList>
            <person name="Lee S.D."/>
        </authorList>
    </citation>
    <scope>NUCLEOTIDE SEQUENCE [LARGE SCALE GENOMIC DNA]</scope>
    <source>
        <strain evidence="2 3">N1-5</strain>
    </source>
</reference>
<name>A0ABV6UNP8_9ACTN</name>
<keyword evidence="3" id="KW-1185">Reference proteome</keyword>
<dbReference type="Gene3D" id="3.40.630.30">
    <property type="match status" value="1"/>
</dbReference>
<dbReference type="EC" id="2.3.1.-" evidence="2"/>
<dbReference type="EMBL" id="JBHEZZ010000008">
    <property type="protein sequence ID" value="MFC1403067.1"/>
    <property type="molecule type" value="Genomic_DNA"/>
</dbReference>
<protein>
    <submittedName>
        <fullName evidence="2">GNAT family N-acetyltransferase</fullName>
        <ecNumber evidence="2">2.3.1.-</ecNumber>
    </submittedName>
</protein>